<evidence type="ECO:0000256" key="5">
    <source>
        <dbReference type="ARBA" id="ARBA00012513"/>
    </source>
</evidence>
<feature type="domain" description="Fibronectin type-III" evidence="27">
    <location>
        <begin position="3487"/>
        <end position="3580"/>
    </location>
</feature>
<evidence type="ECO:0000256" key="15">
    <source>
        <dbReference type="ARBA" id="ARBA00022840"/>
    </source>
</evidence>
<dbReference type="GO" id="GO:0005516">
    <property type="term" value="F:calmodulin binding"/>
    <property type="evidence" value="ECO:0007669"/>
    <property type="project" value="UniProtKB-KW"/>
</dbReference>
<feature type="domain" description="Fibronectin type-III" evidence="27">
    <location>
        <begin position="3889"/>
        <end position="3981"/>
    </location>
</feature>
<dbReference type="FunFam" id="3.30.200.20:FF:000315">
    <property type="entry name" value="Calcium-dependent protein kinase 3"/>
    <property type="match status" value="1"/>
</dbReference>
<feature type="domain" description="Ig-like" evidence="26">
    <location>
        <begin position="5884"/>
        <end position="5973"/>
    </location>
</feature>
<dbReference type="SUPFAM" id="SSF48726">
    <property type="entry name" value="Immunoglobulin"/>
    <property type="match status" value="27"/>
</dbReference>
<evidence type="ECO:0000313" key="29">
    <source>
        <dbReference type="Proteomes" id="UP000308267"/>
    </source>
</evidence>
<feature type="domain" description="Fibronectin type-III" evidence="27">
    <location>
        <begin position="4897"/>
        <end position="4995"/>
    </location>
</feature>
<dbReference type="Gene3D" id="3.30.200.20">
    <property type="entry name" value="Phosphorylase Kinase, domain 1"/>
    <property type="match status" value="1"/>
</dbReference>
<feature type="compositionally biased region" description="Pro residues" evidence="24">
    <location>
        <begin position="4050"/>
        <end position="4060"/>
    </location>
</feature>
<keyword evidence="12 23" id="KW-0547">Nucleotide-binding</keyword>
<dbReference type="Gene3D" id="2.60.40.10">
    <property type="entry name" value="Immunoglobulins"/>
    <property type="match status" value="58"/>
</dbReference>
<comment type="catalytic activity">
    <reaction evidence="21">
        <text>L-threonyl-[protein] + ATP = O-phospho-L-threonyl-[protein] + ADP + H(+)</text>
        <dbReference type="Rhea" id="RHEA:46608"/>
        <dbReference type="Rhea" id="RHEA-COMP:11060"/>
        <dbReference type="Rhea" id="RHEA-COMP:11605"/>
        <dbReference type="ChEBI" id="CHEBI:15378"/>
        <dbReference type="ChEBI" id="CHEBI:30013"/>
        <dbReference type="ChEBI" id="CHEBI:30616"/>
        <dbReference type="ChEBI" id="CHEBI:61977"/>
        <dbReference type="ChEBI" id="CHEBI:456216"/>
        <dbReference type="EC" id="2.7.11.1"/>
    </reaction>
</comment>
<accession>A0A4S2LK61</accession>
<dbReference type="EC" id="2.7.11.1" evidence="5"/>
<evidence type="ECO:0000256" key="20">
    <source>
        <dbReference type="ARBA" id="ARBA00023319"/>
    </source>
</evidence>
<comment type="catalytic activity">
    <reaction evidence="22">
        <text>L-seryl-[protein] + ATP = O-phospho-L-seryl-[protein] + ADP + H(+)</text>
        <dbReference type="Rhea" id="RHEA:17989"/>
        <dbReference type="Rhea" id="RHEA-COMP:9863"/>
        <dbReference type="Rhea" id="RHEA-COMP:11604"/>
        <dbReference type="ChEBI" id="CHEBI:15378"/>
        <dbReference type="ChEBI" id="CHEBI:29999"/>
        <dbReference type="ChEBI" id="CHEBI:30616"/>
        <dbReference type="ChEBI" id="CHEBI:83421"/>
        <dbReference type="ChEBI" id="CHEBI:456216"/>
        <dbReference type="EC" id="2.7.11.1"/>
    </reaction>
</comment>
<feature type="binding site" evidence="23">
    <location>
        <position position="5466"/>
    </location>
    <ligand>
        <name>ATP</name>
        <dbReference type="ChEBI" id="CHEBI:30616"/>
    </ligand>
</feature>
<dbReference type="EMBL" id="SJOL01006964">
    <property type="protein sequence ID" value="TGZ63951.1"/>
    <property type="molecule type" value="Genomic_DNA"/>
</dbReference>
<feature type="domain" description="Ig-like" evidence="26">
    <location>
        <begin position="5761"/>
        <end position="5849"/>
    </location>
</feature>
<keyword evidence="20" id="KW-0393">Immunoglobulin domain</keyword>
<dbReference type="InterPro" id="IPR003961">
    <property type="entry name" value="FN3_dom"/>
</dbReference>
<evidence type="ECO:0000256" key="16">
    <source>
        <dbReference type="ARBA" id="ARBA00022842"/>
    </source>
</evidence>
<feature type="domain" description="Protein kinase" evidence="25">
    <location>
        <begin position="5437"/>
        <end position="5692"/>
    </location>
</feature>
<dbReference type="SMART" id="SM00409">
    <property type="entry name" value="IG"/>
    <property type="match status" value="26"/>
</dbReference>
<feature type="compositionally biased region" description="Basic and acidic residues" evidence="24">
    <location>
        <begin position="1997"/>
        <end position="2008"/>
    </location>
</feature>
<dbReference type="GO" id="GO:0005634">
    <property type="term" value="C:nucleus"/>
    <property type="evidence" value="ECO:0007669"/>
    <property type="project" value="UniProtKB-SubCell"/>
</dbReference>
<keyword evidence="18" id="KW-1015">Disulfide bond</keyword>
<feature type="domain" description="Ig-like" evidence="26">
    <location>
        <begin position="2965"/>
        <end position="3085"/>
    </location>
</feature>
<feature type="domain" description="Fibronectin type-III" evidence="27">
    <location>
        <begin position="5001"/>
        <end position="5096"/>
    </location>
</feature>
<feature type="domain" description="Ig-like" evidence="26">
    <location>
        <begin position="1550"/>
        <end position="1640"/>
    </location>
</feature>
<keyword evidence="11" id="KW-0677">Repeat</keyword>
<feature type="domain" description="Fibronectin type-III" evidence="27">
    <location>
        <begin position="2169"/>
        <end position="2264"/>
    </location>
</feature>
<comment type="similarity">
    <text evidence="4">Belongs to the protein kinase superfamily. CAMK Ser/Thr protein kinase family.</text>
</comment>
<feature type="domain" description="Ig-like" evidence="26">
    <location>
        <begin position="868"/>
        <end position="954"/>
    </location>
</feature>
<dbReference type="FunFam" id="2.60.40.10:FF:000107">
    <property type="entry name" value="Myosin, light chain kinase a"/>
    <property type="match status" value="1"/>
</dbReference>
<feature type="region of interest" description="Disordered" evidence="24">
    <location>
        <begin position="3185"/>
        <end position="3213"/>
    </location>
</feature>
<feature type="region of interest" description="Disordered" evidence="24">
    <location>
        <begin position="512"/>
        <end position="546"/>
    </location>
</feature>
<evidence type="ECO:0000256" key="18">
    <source>
        <dbReference type="ARBA" id="ARBA00023157"/>
    </source>
</evidence>
<dbReference type="FunFam" id="2.60.40.10:FF:000425">
    <property type="entry name" value="Myosin light chain kinase"/>
    <property type="match status" value="1"/>
</dbReference>
<feature type="compositionally biased region" description="Low complexity" evidence="24">
    <location>
        <begin position="6149"/>
        <end position="6167"/>
    </location>
</feature>
<dbReference type="InterPro" id="IPR036116">
    <property type="entry name" value="FN3_sf"/>
</dbReference>
<feature type="domain" description="Fibronectin type-III" evidence="27">
    <location>
        <begin position="1158"/>
        <end position="1250"/>
    </location>
</feature>
<feature type="domain" description="Ig-like" evidence="26">
    <location>
        <begin position="214"/>
        <end position="306"/>
    </location>
</feature>
<organism evidence="28 29">
    <name type="scientific">Opisthorchis felineus</name>
    <dbReference type="NCBI Taxonomy" id="147828"/>
    <lineage>
        <taxon>Eukaryota</taxon>
        <taxon>Metazoa</taxon>
        <taxon>Spiralia</taxon>
        <taxon>Lophotrochozoa</taxon>
        <taxon>Platyhelminthes</taxon>
        <taxon>Trematoda</taxon>
        <taxon>Digenea</taxon>
        <taxon>Opisthorchiida</taxon>
        <taxon>Opisthorchiata</taxon>
        <taxon>Opisthorchiidae</taxon>
        <taxon>Opisthorchis</taxon>
    </lineage>
</organism>
<feature type="region of interest" description="Disordered" evidence="24">
    <location>
        <begin position="2646"/>
        <end position="2673"/>
    </location>
</feature>
<evidence type="ECO:0000256" key="11">
    <source>
        <dbReference type="ARBA" id="ARBA00022737"/>
    </source>
</evidence>
<sequence length="6398" mass="705006">MSAGIQPKFPDKPKIRQAGKAVIFEVILEADPAPELRWTKGGVEIKSGGRFKTGCQTTGSQHLLSLEINPVTADDGGEYLVTAKNRLGDSTATINLNIGAPKSAANKAPRFPEKPEIRMDKAKGEVIMSCKLEAKPKATLTWFLNDKEIQEIPGKRFWAVRDQPDDLYILEIHIVAPKPEDGGTYRINAKNAAGDSNANINLNLQGQKSAAKAPAFEKPRIFQDNNGKDVVLECRSTGDPGPNYTWYQNGRELKPRAHKFDMSSSKDGAVFVNTLRLISFMTADSGTYTLVAKNQHGDATATMEVKMPRIVGLPNVRFENNNQQAVLEIKVDAGSQPVFTWSQAGKAIVIGGRYGTNVQLEGAVHKVELIISDLIEKDSGTYDCEITNGVGTAFQSVNFKVPPKESKATLPQIIGYPGNQSVDAGRTFILTVDYSAGSVTPQARVTKNGIDLTSNKRGTVRVDAAKRSIVITLKNVRAEDKGAYLLQLLSEGTVCDKTSFDLDVVQENEALEEDDEVGELQVPSSKGSRRSSAAKKEEDFLNRRTSADKPALLDPKALEQSLQARRDSMNTRRTSLADAIPGFAGLKHRETPKVEKEYFIEEVQDLKIKEGSMKALLKCTFCKPTSKFRWYKNKLEIFQGPKYNFFQEGNEYALEIKRIAMEDVGKYTCKCNDISTTCTLVVEERKQTYHFNQKLPMTAEVVRGKDLTVECSVSDPRAPVVWYHKGEKVEYVAGKVEIKRRENRCILRIVRARPDQEGEYCCMVEGDETYIDIAVEDPDWYFTRELKAQQCYENDEVVKLECEVSDRDAEVSWFRNEKPITASDKYEILSEQRVKRILKIKKLVCEDEGNYVCKVAKKTTMCHLTVKPDVEFRLNLIDTKGIETKRKELECRALNPKKYPVYWFKNGQPIQMNDRVSAQEIEGSQYLIFQYLEMEDTGLYSCKIGNHETKGTLEVQECDKPPSADLSNFKNVANLKKGESFMTAFPFKGFPIPTVSLFCNGVPVAEKINLKPVVKDNTVEVVLENAQRSDVGKYEIKLKNESGELSVPLEVNVFDRPSKPRGPLLLTSLSANKCTLEWDPPDDDGGKPIKHYVVEKMNTEDGTWKLVKNAKTPKCDVDLQEGKKYKFRVRAVNDEGESDNLETEKETLARDICDPPDAPTGLTLEDWDKDWAELKWTPPRRDNGAPVTKYIIEAKTKSKNKWETLKEVQPTTAKVPLAENEEYEFRVVAVNKAGKSEPSETTKPMIAKPRLLKPFIIKTNIKPVKLKVGESVTLDLDYRGEPDPEATWSIGSKVLETTENIKLEFKERSAHLKIVSAQRKDSALYTLRVFNCVGEDQASIDVVALGKPSRPVGPLEVTDVTKNSATLSWKPPEDDGGTPITHYVVEKMNLNKRRWEPVAEVSKGSSVVAQKLEEGQPYHFRVMAVSSQGTSEPLETEAETIAKNPYEKPGPPEKPEIVDHDRNRIDIKWEPPEDDGGAPVTGYHVERKEPKGQRWLRLTKAPQYEQEFTDDGVREGKEYQYRVIAVNAAGPGDPSPPSENVVAKPSREAPKLSLKELPLGLNQEIRLRAGEPLHMPVPITGAPKPTVTWTKDDSPLPSSAQVADTEERTCVDIPRTVRGDSGLYKLKLANDYGQDEAIIKVIVMDKPTPPQDVDAIDIYEDRCKVVWKPPKDDGGCPITDYQVERCDATTGIWERVSGSVSDNSIQVRNLVKGKQYRFRVAAINQLGMSDYAETKTPILAKNPYDPPGAPENLKIDEFDRHSVTLNWKPPKDDGGNPIKGYLVERRIPGGEWRKATPNIVQGTTAKLTNVDEGQTYEFRVSAVNDAGPGQPSKATAPHTVKDPTYPPGAPESLNVDRVTKNGAKLSWNKPRRDGGAPVTGYVVEKKNENDEWVPVLNTADTCAFVPMKEGETGQFRVRAVNEEGPGEPTKPTALLSAQDTPEAPRICTPEEGVGGPGSGVGGLKDVTLKAGQELCLAAAWFGHPRPTAVWTAGGKTIKPDGSRTKILDRPPPPPAKPGPGGVLEQPAGGTAVLEVQKVRRADTGDYELTLMNDLGQVKTSCHVEVLDVPGPPEGPLEAEDVNADEMTLKWKPPLDDGGQPITNYILEKRLKGSDSWQKVSNFLNTTTATVRNLEVGNEYEFRVMAENAMGMGEPLMTTKPIKAKHPYDPPSGMSKPTVEDTTDESVSLSWEPPRKGPTTGYVVEKRPKGSREWTKANTSNVIGTSYTVKGLPKGKEFEFRVVPYNLAGLGEPSEPTDVTKVQYPTTPPKIGRDAPREINARVDEPFSIRIPYTGSPPEKVQLTKAGIPVPLEGGRFKVEVTPDEVIITDMKAQKDDSGPYQVELENEKGRDSVPVTVKVFGPPEAPKGPLDISNIKAESCTLSWNPPTDTGGAPITNYVVEKQDTKTGEWSTVSAFVRSPVYDVTGLDEGHIYRFRVRAANEYGVSEPLDGEKSIVAENPFTVPGAPGNLSAADVEATEVTLEWTKPRSDGGRRIAGYVVEYKPASSDDWRQAPGGLVKGLKTTVDGLRKGEKYQFRVAAKNEAGVGEFCYTSRPIECKPKFTTADSPGTPVVEDVGKNHVDLSWTKPAKDGGARITGYLVEKRKKFGADWEPATPDGQPVSGTQAHLDNLEENAEYEFRVRAVNAAGPGEPSQPTELVKVRPKRDKPKPPEDLEVTDLFADNCKLVWKPPEFDGGCPITDYVVEKCDALTGAWERVPTSVVGNSCPVRGLVEGKRYRFRVSAVNMMGASEPCETNSAITAKNPFDAPDAPENVKIDEFDKHGVKLSWKPPENDGGNPIQGYLIEKRAPNGEWKPATASLVHGPEARVSDLEAGQTYEFRVSAVNDAGPGRPSKATAPQVIKDPTFPPSSPENLNVDKVNKNGVKLSWQKPRKDGGSKITGYQVEKKDDAGNWVPVKQTTEPCAFIPMKEGETGQFRVRAVNDEGPGEPTKPTAPVTAANQPEAPRIVTPEDCVGGPGTGVGGLKDTKLKAGQELRLAAAWFGYPAPTLSWTLDDKPVRPDGKKVIESSESLPPPAHPGPGGPLEMSPGAVAVLTIPKARRGDAGQYKLTLMNDQGQVTTSCKVDVIDVPGAPTGPLEATDVKADEITLSWKAPEDDGGEPITNYILEKKPKNSTVWEKVSGFLHAPTATVRNLEEGTEYEFRVMAENAMGVSEPLTTERAIKAKHPFDPPSGMSKPTVEDTSDDSVTLAWEPPRKGPVTGYVVEKRAKGEKSWSKANVAPISGTNYTVKNLPKGKEFEFRVVPVNAAGPGEPSEPTSMVKVQKPVTPPKIGIDAPREVNARLGEPCKIRIPFTGGPPDNVEMLKNGIPVPLDGNRFKVEVTPDEVIITDTKVEKGDAGPYQIKLKNEKGEATAPVTIKVQGPPEAPNGPLTINDIKGDSCKLAWNPPTDNGGSPVTNYVVEKLDKRTGDWVPVSRFVRGTEYEVTGLEEGNQYKFRVRAENEFGISEPLEADRAITAENPATAPDSPHSLNVADVDSDKVTLEWAKPRHDGGRRINGYVVEYKPVNSTEWQRGPTVRETTATVDGLKKGEKYVFRVYAKNDVGSGEPSTPTRPVECKPKYTTADSPGQPTVDDVGKNSVDLSWARPTKDGGARITGYLVEKRHKNSPDWEPATPDGQPVTGNQAHIDGLKENEEYEFRVKPVNAAGVGSPSEPTPMTKIRPKKDKPDGPEEVKVEDLLADSCKLVWKAPENDGGYPITSYIVEKCDALTATWEKVPASITGTSCPVRGLVEGKRYRFRVTAVNALGSSEPTEAIGVYTAKNPFDAPDSPENLNIDSYDKHSVNLSWTPPKHDGGNPIKGYLIEKRTPKGEWKPATSGLVTGSSAYLPGLEQGQTYEFRVSAVNDAGPGRPSRATAPQVIKDPSYPAAAPESLNVDKVNKNGVKLSWQKPRKDGGSKITGYQVEKKDDAGNWVPVKQTTEPCAFIPMKEGETGQFRVRAVNDEGPGEPTKPTAPVTAANQPEAPRIVTPEDCVGGPGTGVGGLKDVTLKAGQELKLPVAWFGHPVPTFSWTLDGKPIRIDGSRVTSTDEPLPPPAHPGPGGPLEQSPGAITALKVVKVTRADRGRYQLTMSNDLGQATTSCHVEVLDVPGSPGGPLEAVEVKADEITLKWKAPEDDGGQPITNYILEKRPKGSDTWQKVSAFLKSPTATVRNLEEGKEYEFRVMAENPMGASEPLVTERAVKARHPFDPPSEMSAPHVEEVTDDSVTLAWEPPHKGPTTGYIVEKRAKGDRNWSKVNAHPISGTEYTVKSLPQGKEFEFRVVPVNAAGSGEPSDPTPLTKIQRPTEAPKIGRDAPREINAANEEPFKIRIPYTGSPPDDVEVTKDGKPFSVDSGRFQLTVTPDEVIITDTKAAKSDEGDYKIKLKNSKGEDTLPLKIRVRGPPSAPQGPLEVSNIKADSCALSWGPPTDNGGSPVSHYVIERQNPATGDWISVSKFVRSPEYDVLGLEEGQKHNFRVRAANEFGLSEPLELDRPFISENPKIPPEAPGVPEVADVDSDTVTLEWTKPRNDGGGRINGYMVEVRPASGGDWEKAQTGPVKGTSATVIGLKKGEKYMFRVSAKNDAGIGEPSRPTRPVECKPKHTPADAPGTVNVDGVGKNHVDLSWTRPTRDGGARILGYQVEMRKKDSPDWVPVNPDGQPITSNYCHVDGLNEGDDCQFRVRTLNAAGLGEPSTPTPMVRVEDRKATEMPDFVYKIRPTTAPLGGTAVFETQVDGQPTPDVRWYRDGIELVPGPRVRIRPPGPDGKAVLELTDLDDRDNGTITCQLSNPSGKNSCSAPLEVLSIPRPLSNVDDKVASEGDLIKIKVPYLGRGNIELKLKRDGREVPESNRVKLVDLDGIATVQLKDITRDMGGDYSLEIGNESGSCNVPFTVRVLSPPSECQGPLIASDTTPFSTRLSWKPPRSDGGSKVTHYVIEKMEVGRDRWVPVSSGTREPTCEVQGLQENAQYLFRVAAVNDCGQGDWIQLPEPLVARYPFDKPSKPGEVTCTSVGADFVNLTWGRPASDGGGRLRGYIVEKRDTGSQNWSRVTPHPVLTTSYNVPNLIEDITYEFRVIAVNDAGESEPSVVNQPVLVKDPKAVSRPNLVGSLRPQTVHEGRDVEFEIEVDCPSAYDVIWSKGPRDLVPSHRIEMTKEGRKHVLRICDCGLEDAEEYSVKVINRAGSKVSRAPLAVKSKPRINLPSRWQEPTEWDKGDTIQIKVPFTGFPRPTAKWTLNGKELRDGKQVQMVMKDRYAIITLENVGEEFAGKLNVQLENDMGSDSATIELRVNDRPPPPINLRVEGVSDGSALLSWSMPANTGYISQYIIERCELPGDNWIRAGTNRFSTYNCEGLRNGKEYQFRVIAENLHGRSDPCQPTEARLIQPEKPKRGDRGDRGGGRGDYDGPPIDNYDRFYRNIWDRTVPLPTQVHKGESVYDYYDILEELGSGAFGVVHRCREKSTGNFYACKFVEVNTPQDRQVVHNEIDVMKELHHPKLIRLHEAFEDKNEMALVMELLSGGELFDRIADDRNQMSEAEVANYIRQVCEGIQHMHDNNIIHLDVKPEDIICETSKSTNIKLVDFGLSKKLNPNEPVRVTTATPEFAAPEIARYEPVGFYTDMWAIGVLTYVLLSGLSPFSGSSTEETLERVVQGRYTFDHENFRGISDGAKDFISKLLQKQPSQRMTVYEALEHPWLNSVLSDDQRKRIPPSRYKQCQQSMHDRMGEIWQRNPAIGHLANYSSLRQNKRDMYKIHETKFDRKEAGPRFVKWPQNQLVVEGQNAQFDCRVLALSEPTVTWHFNEVQLTQSVKHMQRYAGHDYSLKINRVRSEDTGHYTVRAENSFGRREYPVMLTVQPIQEIKRETSQPPKRKRIELQPIEMFQEELTRPRFAFHLRNRYIQEGSSVKLTCTADGNPTPQMTWYKDGYELRRGGGNYEIETMLGISSLELYSCTEDDSGRYTCVAKNSQGEDETNCKLIVEQSRVRRFLKARAGERGLRSSSQQPMGSDYRTMNSEAGRSRRNQGSLTRLTERHTSETRELRDGWEVSETRAMNRIVERRDSTISNEVPPSPTIPAPKLQQPLVPPPPLVQGERLVLSVEFSETNRQTSIRWLHNGMEIQSDTEYSILTSGDSKTSRLTIESVGLKHTGTYEVQATSKGGSSTSQTQVSVQAKPEPIQSELPNGFAEEIVEEKKEVLLDGPQSPPLFTTHPIGQLLEEGAELILECQVSGAPIPEVTWSCNGNAIQAAHSVVQENCSSRLELPSVNLGDAGSYECYAKNAAGEARSVAHVLVKAPNEDLPGPEFVSVPQSATIKEGSSTILECAFTPDTVTNVEWRRNDRLIDPSRIEFDYSASSSICRLLDVRHRKDNGVYKISATGPNGISTWTFALQVVAADMADHEEEYS</sequence>
<feature type="domain" description="Ig-like" evidence="26">
    <location>
        <begin position="778"/>
        <end position="865"/>
    </location>
</feature>
<feature type="region of interest" description="Disordered" evidence="24">
    <location>
        <begin position="2167"/>
        <end position="2214"/>
    </location>
</feature>
<feature type="domain" description="Ig-like" evidence="26">
    <location>
        <begin position="4710"/>
        <end position="4800"/>
    </location>
</feature>
<dbReference type="PROSITE" id="PS00107">
    <property type="entry name" value="PROTEIN_KINASE_ATP"/>
    <property type="match status" value="1"/>
</dbReference>
<feature type="region of interest" description="Disordered" evidence="24">
    <location>
        <begin position="5988"/>
        <end position="6036"/>
    </location>
</feature>
<evidence type="ECO:0000256" key="14">
    <source>
        <dbReference type="ARBA" id="ARBA00022837"/>
    </source>
</evidence>
<keyword evidence="14" id="KW-0106">Calcium</keyword>
<feature type="domain" description="Fibronectin type-III" evidence="27">
    <location>
        <begin position="4607"/>
        <end position="4704"/>
    </location>
</feature>
<feature type="region of interest" description="Disordered" evidence="24">
    <location>
        <begin position="4583"/>
        <end position="4615"/>
    </location>
</feature>
<proteinExistence type="inferred from homology"/>
<dbReference type="SUPFAM" id="SSF49265">
    <property type="entry name" value="Fibronectin type III"/>
    <property type="match status" value="18"/>
</dbReference>
<dbReference type="GO" id="GO:0045989">
    <property type="term" value="P:positive regulation of striated muscle contraction"/>
    <property type="evidence" value="ECO:0007669"/>
    <property type="project" value="UniProtKB-ARBA"/>
</dbReference>
<dbReference type="GO" id="GO:0046872">
    <property type="term" value="F:metal ion binding"/>
    <property type="evidence" value="ECO:0007669"/>
    <property type="project" value="UniProtKB-KW"/>
</dbReference>
<dbReference type="InterPro" id="IPR011009">
    <property type="entry name" value="Kinase-like_dom_sf"/>
</dbReference>
<feature type="domain" description="Ig-like" evidence="26">
    <location>
        <begin position="592"/>
        <end position="681"/>
    </location>
</feature>
<feature type="domain" description="Fibronectin type-III" evidence="27">
    <location>
        <begin position="2567"/>
        <end position="2664"/>
    </location>
</feature>
<feature type="domain" description="Fibronectin type-III" evidence="27">
    <location>
        <begin position="1649"/>
        <end position="1743"/>
    </location>
</feature>
<feature type="domain" description="Ig-like" evidence="26">
    <location>
        <begin position="693"/>
        <end position="774"/>
    </location>
</feature>
<evidence type="ECO:0000256" key="4">
    <source>
        <dbReference type="ARBA" id="ARBA00006692"/>
    </source>
</evidence>
<feature type="region of interest" description="Disordered" evidence="24">
    <location>
        <begin position="5368"/>
        <end position="5405"/>
    </location>
</feature>
<dbReference type="InterPro" id="IPR013783">
    <property type="entry name" value="Ig-like_fold"/>
</dbReference>
<dbReference type="InterPro" id="IPR003599">
    <property type="entry name" value="Ig_sub"/>
</dbReference>
<dbReference type="PRINTS" id="PR00014">
    <property type="entry name" value="FNTYPEIII"/>
</dbReference>
<dbReference type="SUPFAM" id="SSF56112">
    <property type="entry name" value="Protein kinase-like (PK-like)"/>
    <property type="match status" value="1"/>
</dbReference>
<keyword evidence="6" id="KW-0963">Cytoplasm</keyword>
<dbReference type="SMART" id="SM00408">
    <property type="entry name" value="IGc2"/>
    <property type="match status" value="19"/>
</dbReference>
<keyword evidence="10" id="KW-0479">Metal-binding</keyword>
<feature type="domain" description="Fibronectin type-III" evidence="27">
    <location>
        <begin position="1351"/>
        <end position="1445"/>
    </location>
</feature>
<dbReference type="InterPro" id="IPR007110">
    <property type="entry name" value="Ig-like_dom"/>
</dbReference>
<dbReference type="InterPro" id="IPR036179">
    <property type="entry name" value="Ig-like_dom_sf"/>
</dbReference>
<feature type="domain" description="Fibronectin type-III" evidence="27">
    <location>
        <begin position="4402"/>
        <end position="4500"/>
    </location>
</feature>
<feature type="compositionally biased region" description="Basic and acidic residues" evidence="24">
    <location>
        <begin position="5382"/>
        <end position="5401"/>
    </location>
</feature>
<comment type="cofactor">
    <cofactor evidence="1">
        <name>Mg(2+)</name>
        <dbReference type="ChEBI" id="CHEBI:18420"/>
    </cofactor>
</comment>
<feature type="domain" description="Fibronectin type-III" evidence="27">
    <location>
        <begin position="3689"/>
        <end position="3782"/>
    </location>
</feature>
<feature type="domain" description="Fibronectin type-III" evidence="27">
    <location>
        <begin position="4112"/>
        <end position="4206"/>
    </location>
</feature>
<feature type="region of interest" description="Disordered" evidence="24">
    <location>
        <begin position="2943"/>
        <end position="2979"/>
    </location>
</feature>
<feature type="domain" description="Ig-like" evidence="26">
    <location>
        <begin position="6199"/>
        <end position="6282"/>
    </location>
</feature>
<comment type="subcellular location">
    <subcellularLocation>
        <location evidence="3">Cytoplasm</location>
    </subcellularLocation>
    <subcellularLocation>
        <location evidence="2">Nucleus</location>
    </subcellularLocation>
</comment>
<evidence type="ECO:0000256" key="2">
    <source>
        <dbReference type="ARBA" id="ARBA00004123"/>
    </source>
</evidence>
<dbReference type="FunFam" id="2.60.40.10:FF:000160">
    <property type="entry name" value="Titin a"/>
    <property type="match status" value="4"/>
</dbReference>
<dbReference type="PROSITE" id="PS50853">
    <property type="entry name" value="FN3"/>
    <property type="match status" value="31"/>
</dbReference>
<dbReference type="Pfam" id="PF00041">
    <property type="entry name" value="fn3"/>
    <property type="match status" value="31"/>
</dbReference>
<feature type="compositionally biased region" description="Basic and acidic residues" evidence="24">
    <location>
        <begin position="4594"/>
        <end position="4604"/>
    </location>
</feature>
<evidence type="ECO:0000259" key="25">
    <source>
        <dbReference type="PROSITE" id="PS50011"/>
    </source>
</evidence>
<feature type="region of interest" description="Disordered" evidence="24">
    <location>
        <begin position="1992"/>
        <end position="2022"/>
    </location>
</feature>
<evidence type="ECO:0000256" key="23">
    <source>
        <dbReference type="PROSITE-ProRule" id="PRU10141"/>
    </source>
</evidence>
<feature type="domain" description="Fibronectin type-III" evidence="27">
    <location>
        <begin position="1749"/>
        <end position="1843"/>
    </location>
</feature>
<evidence type="ECO:0000313" key="28">
    <source>
        <dbReference type="EMBL" id="TGZ63951.1"/>
    </source>
</evidence>
<dbReference type="FunFam" id="2.60.40.10:FF:000003">
    <property type="entry name" value="Titin isoform E"/>
    <property type="match status" value="10"/>
</dbReference>
<keyword evidence="9" id="KW-0808">Transferase</keyword>
<dbReference type="FunFam" id="2.60.40.10:FF:000032">
    <property type="entry name" value="palladin isoform X1"/>
    <property type="match status" value="3"/>
</dbReference>
<feature type="domain" description="Fibronectin type-III" evidence="27">
    <location>
        <begin position="4209"/>
        <end position="4304"/>
    </location>
</feature>
<dbReference type="GO" id="GO:0060298">
    <property type="term" value="P:positive regulation of sarcomere organization"/>
    <property type="evidence" value="ECO:0007669"/>
    <property type="project" value="UniProtKB-ARBA"/>
</dbReference>
<evidence type="ECO:0000256" key="9">
    <source>
        <dbReference type="ARBA" id="ARBA00022679"/>
    </source>
</evidence>
<feature type="compositionally biased region" description="Pro residues" evidence="24">
    <location>
        <begin position="3032"/>
        <end position="3041"/>
    </location>
</feature>
<evidence type="ECO:0000256" key="21">
    <source>
        <dbReference type="ARBA" id="ARBA00047899"/>
    </source>
</evidence>
<feature type="domain" description="Fibronectin type-III" evidence="27">
    <location>
        <begin position="2670"/>
        <end position="2763"/>
    </location>
</feature>
<keyword evidence="29" id="KW-1185">Reference proteome</keyword>
<keyword evidence="8" id="KW-0597">Phosphoprotein</keyword>
<feature type="region of interest" description="Disordered" evidence="24">
    <location>
        <begin position="6149"/>
        <end position="6169"/>
    </location>
</feature>
<protein>
    <recommendedName>
        <fullName evidence="5">non-specific serine/threonine protein kinase</fullName>
        <ecNumber evidence="5">2.7.11.1</ecNumber>
    </recommendedName>
</protein>
<feature type="domain" description="Fibronectin type-III" evidence="27">
    <location>
        <begin position="2770"/>
        <end position="2864"/>
    </location>
</feature>
<keyword evidence="17" id="KW-0112">Calmodulin-binding</keyword>
<dbReference type="FunFam" id="2.60.40.10:FF:000031">
    <property type="entry name" value="Myosin-binding protein C, slow type"/>
    <property type="match status" value="4"/>
</dbReference>
<feature type="region of interest" description="Disordered" evidence="24">
    <location>
        <begin position="4040"/>
        <end position="4065"/>
    </location>
</feature>
<feature type="domain" description="Ig-like" evidence="26">
    <location>
        <begin position="109"/>
        <end position="203"/>
    </location>
</feature>
<dbReference type="OrthoDB" id="504170at2759"/>
<feature type="compositionally biased region" description="Basic and acidic residues" evidence="24">
    <location>
        <begin position="534"/>
        <end position="546"/>
    </location>
</feature>
<dbReference type="GO" id="GO:0005524">
    <property type="term" value="F:ATP binding"/>
    <property type="evidence" value="ECO:0007669"/>
    <property type="project" value="UniProtKB-UniRule"/>
</dbReference>
<feature type="compositionally biased region" description="Basic and acidic residues" evidence="24">
    <location>
        <begin position="2203"/>
        <end position="2214"/>
    </location>
</feature>
<dbReference type="GO" id="GO:0031672">
    <property type="term" value="C:A band"/>
    <property type="evidence" value="ECO:0007669"/>
    <property type="project" value="UniProtKB-ARBA"/>
</dbReference>
<dbReference type="PROSITE" id="PS50835">
    <property type="entry name" value="IG_LIKE"/>
    <property type="match status" value="15"/>
</dbReference>
<feature type="region of interest" description="Disordered" evidence="24">
    <location>
        <begin position="2253"/>
        <end position="2273"/>
    </location>
</feature>
<feature type="domain" description="Fibronectin type-III" evidence="27">
    <location>
        <begin position="4506"/>
        <end position="4601"/>
    </location>
</feature>
<dbReference type="Pfam" id="PF00069">
    <property type="entry name" value="Pkinase"/>
    <property type="match status" value="1"/>
</dbReference>
<dbReference type="PANTHER" id="PTHR14340:SF9">
    <property type="entry name" value="FIBRONECTIN TYPE-III DOMAIN-CONTAINING PROTEIN"/>
    <property type="match status" value="1"/>
</dbReference>
<feature type="compositionally biased region" description="Polar residues" evidence="24">
    <location>
        <begin position="5993"/>
        <end position="6023"/>
    </location>
</feature>
<dbReference type="Pfam" id="PF07679">
    <property type="entry name" value="I-set"/>
    <property type="match status" value="25"/>
</dbReference>
<comment type="caution">
    <text evidence="28">The sequence shown here is derived from an EMBL/GenBank/DDBJ whole genome shotgun (WGS) entry which is preliminary data.</text>
</comment>
<feature type="region of interest" description="Disordered" evidence="24">
    <location>
        <begin position="1824"/>
        <end position="1853"/>
    </location>
</feature>
<dbReference type="PANTHER" id="PTHR14340">
    <property type="entry name" value="MICROFIBRIL-ASSOCIATED GLYCOPROTEIN 3"/>
    <property type="match status" value="1"/>
</dbReference>
<feature type="domain" description="Fibronectin type-III" evidence="27">
    <location>
        <begin position="1451"/>
        <end position="1546"/>
    </location>
</feature>
<feature type="region of interest" description="Disordered" evidence="24">
    <location>
        <begin position="3962"/>
        <end position="3994"/>
    </location>
</feature>
<evidence type="ECO:0000256" key="10">
    <source>
        <dbReference type="ARBA" id="ARBA00022723"/>
    </source>
</evidence>
<feature type="region of interest" description="Disordered" evidence="24">
    <location>
        <begin position="6056"/>
        <end position="6076"/>
    </location>
</feature>
<feature type="domain" description="Fibronectin type-III" evidence="27">
    <location>
        <begin position="1849"/>
        <end position="1943"/>
    </location>
</feature>
<feature type="domain" description="Fibronectin type-III" evidence="27">
    <location>
        <begin position="3789"/>
        <end position="3883"/>
    </location>
</feature>
<keyword evidence="7" id="KW-0723">Serine/threonine-protein kinase</keyword>
<evidence type="ECO:0000256" key="17">
    <source>
        <dbReference type="ARBA" id="ARBA00022860"/>
    </source>
</evidence>
<feature type="domain" description="Fibronectin type-III" evidence="27">
    <location>
        <begin position="3387"/>
        <end position="3480"/>
    </location>
</feature>
<dbReference type="InterPro" id="IPR003598">
    <property type="entry name" value="Ig_sub2"/>
</dbReference>
<feature type="region of interest" description="Disordered" evidence="24">
    <location>
        <begin position="4286"/>
        <end position="4308"/>
    </location>
</feature>
<dbReference type="CDD" id="cd00063">
    <property type="entry name" value="FN3"/>
    <property type="match status" value="31"/>
</dbReference>
<evidence type="ECO:0000256" key="8">
    <source>
        <dbReference type="ARBA" id="ARBA00022553"/>
    </source>
</evidence>
<name>A0A4S2LK61_OPIFE</name>
<evidence type="ECO:0000256" key="1">
    <source>
        <dbReference type="ARBA" id="ARBA00001946"/>
    </source>
</evidence>
<feature type="domain" description="Fibronectin type-III" evidence="27">
    <location>
        <begin position="2870"/>
        <end position="2962"/>
    </location>
</feature>
<dbReference type="SMART" id="SM00060">
    <property type="entry name" value="FN3"/>
    <property type="match status" value="31"/>
</dbReference>
<evidence type="ECO:0000259" key="26">
    <source>
        <dbReference type="PROSITE" id="PS50835"/>
    </source>
</evidence>
<evidence type="ECO:0000256" key="22">
    <source>
        <dbReference type="ARBA" id="ARBA00048679"/>
    </source>
</evidence>
<keyword evidence="16" id="KW-0460">Magnesium</keyword>
<dbReference type="FunFam" id="1.10.510.10:FF:000321">
    <property type="entry name" value="Bent, isoform C"/>
    <property type="match status" value="1"/>
</dbReference>
<dbReference type="PROSITE" id="PS50011">
    <property type="entry name" value="PROTEIN_KINASE_DOM"/>
    <property type="match status" value="1"/>
</dbReference>
<feature type="compositionally biased region" description="Basic and acidic residues" evidence="24">
    <location>
        <begin position="6024"/>
        <end position="6036"/>
    </location>
</feature>
<feature type="domain" description="Ig-like" evidence="26">
    <location>
        <begin position="308"/>
        <end position="400"/>
    </location>
</feature>
<dbReference type="InterPro" id="IPR000719">
    <property type="entry name" value="Prot_kinase_dom"/>
</dbReference>
<evidence type="ECO:0000256" key="19">
    <source>
        <dbReference type="ARBA" id="ARBA00023242"/>
    </source>
</evidence>
<feature type="domain" description="Fibronectin type-III" evidence="27">
    <location>
        <begin position="2071"/>
        <end position="2166"/>
    </location>
</feature>
<dbReference type="FunFam" id="2.60.40.10:FF:000127">
    <property type="entry name" value="titin isoform X1"/>
    <property type="match status" value="7"/>
</dbReference>
<dbReference type="STRING" id="147828.A0A4S2LK61"/>
<feature type="domain" description="Ig-like" evidence="26">
    <location>
        <begin position="6296"/>
        <end position="6366"/>
    </location>
</feature>
<feature type="domain" description="Fibronectin type-III" evidence="27">
    <location>
        <begin position="3093"/>
        <end position="3187"/>
    </location>
</feature>
<dbReference type="FunFam" id="2.60.40.10:FF:000056">
    <property type="entry name" value="twitchin isoform X4"/>
    <property type="match status" value="4"/>
</dbReference>
<evidence type="ECO:0000256" key="6">
    <source>
        <dbReference type="ARBA" id="ARBA00022490"/>
    </source>
</evidence>
<evidence type="ECO:0000256" key="7">
    <source>
        <dbReference type="ARBA" id="ARBA00022527"/>
    </source>
</evidence>
<feature type="domain" description="Fibronectin type-III" evidence="27">
    <location>
        <begin position="2466"/>
        <end position="2561"/>
    </location>
</feature>
<dbReference type="Proteomes" id="UP000308267">
    <property type="component" value="Unassembled WGS sequence"/>
</dbReference>
<gene>
    <name evidence="28" type="ORF">CRM22_006631</name>
</gene>
<dbReference type="FunFam" id="2.60.40.10:FF:000050">
    <property type="entry name" value="Titin isoform B"/>
    <property type="match status" value="1"/>
</dbReference>
<evidence type="ECO:0000256" key="12">
    <source>
        <dbReference type="ARBA" id="ARBA00022741"/>
    </source>
</evidence>
<dbReference type="InterPro" id="IPR013098">
    <property type="entry name" value="Ig_I-set"/>
</dbReference>
<feature type="domain" description="Fibronectin type-III" evidence="27">
    <location>
        <begin position="5293"/>
        <end position="5384"/>
    </location>
</feature>
<feature type="domain" description="Fibronectin type-III" evidence="27">
    <location>
        <begin position="3586"/>
        <end position="3683"/>
    </location>
</feature>
<feature type="domain" description="Fibronectin type-III" evidence="27">
    <location>
        <begin position="2362"/>
        <end position="2460"/>
    </location>
</feature>
<keyword evidence="13" id="KW-0418">Kinase</keyword>
<evidence type="ECO:0000256" key="13">
    <source>
        <dbReference type="ARBA" id="ARBA00022777"/>
    </source>
</evidence>
<keyword evidence="15 23" id="KW-0067">ATP-binding</keyword>
<feature type="region of interest" description="Disordered" evidence="24">
    <location>
        <begin position="3020"/>
        <end position="3044"/>
    </location>
</feature>
<reference evidence="28 29" key="1">
    <citation type="journal article" date="2019" name="BMC Genomics">
        <title>New insights from Opisthorchis felineus genome: update on genomics of the epidemiologically important liver flukes.</title>
        <authorList>
            <person name="Ershov N.I."/>
            <person name="Mordvinov V.A."/>
            <person name="Prokhortchouk E.B."/>
            <person name="Pakharukova M.Y."/>
            <person name="Gunbin K.V."/>
            <person name="Ustyantsev K."/>
            <person name="Genaev M.A."/>
            <person name="Blinov A.G."/>
            <person name="Mazur A."/>
            <person name="Boulygina E."/>
            <person name="Tsygankova S."/>
            <person name="Khrameeva E."/>
            <person name="Chekanov N."/>
            <person name="Fan G."/>
            <person name="Xiao A."/>
            <person name="Zhang H."/>
            <person name="Xu X."/>
            <person name="Yang H."/>
            <person name="Solovyev V."/>
            <person name="Lee S.M."/>
            <person name="Liu X."/>
            <person name="Afonnikov D.A."/>
            <person name="Skryabin K.G."/>
        </authorList>
    </citation>
    <scope>NUCLEOTIDE SEQUENCE [LARGE SCALE GENOMIC DNA]</scope>
    <source>
        <strain evidence="28">AK-0245</strain>
        <tissue evidence="28">Whole organism</tissue>
    </source>
</reference>
<dbReference type="InterPro" id="IPR017441">
    <property type="entry name" value="Protein_kinase_ATP_BS"/>
</dbReference>
<evidence type="ECO:0000256" key="3">
    <source>
        <dbReference type="ARBA" id="ARBA00004496"/>
    </source>
</evidence>
<dbReference type="CDD" id="cd00096">
    <property type="entry name" value="Ig"/>
    <property type="match status" value="4"/>
</dbReference>
<feature type="region of interest" description="Disordered" evidence="24">
    <location>
        <begin position="2844"/>
        <end position="2877"/>
    </location>
</feature>
<feature type="domain" description="Fibronectin type-III" evidence="27">
    <location>
        <begin position="1059"/>
        <end position="1151"/>
    </location>
</feature>
<feature type="domain" description="Ig-like" evidence="26">
    <location>
        <begin position="6071"/>
        <end position="6163"/>
    </location>
</feature>
<feature type="region of interest" description="Disordered" evidence="24">
    <location>
        <begin position="3665"/>
        <end position="3691"/>
    </location>
</feature>
<evidence type="ECO:0000259" key="27">
    <source>
        <dbReference type="PROSITE" id="PS50853"/>
    </source>
</evidence>
<dbReference type="GO" id="GO:0004674">
    <property type="term" value="F:protein serine/threonine kinase activity"/>
    <property type="evidence" value="ECO:0007669"/>
    <property type="project" value="UniProtKB-KW"/>
</dbReference>
<feature type="domain" description="Fibronectin type-III" evidence="27">
    <location>
        <begin position="3190"/>
        <end position="3285"/>
    </location>
</feature>
<keyword evidence="19" id="KW-0539">Nucleus</keyword>
<evidence type="ECO:0000256" key="24">
    <source>
        <dbReference type="SAM" id="MobiDB-lite"/>
    </source>
</evidence>
<dbReference type="Gene3D" id="1.10.510.10">
    <property type="entry name" value="Transferase(Phosphotransferase) domain 1"/>
    <property type="match status" value="1"/>
</dbReference>